<reference evidence="16 17" key="1">
    <citation type="submission" date="2009-04" db="EMBL/GenBank/DDBJ databases">
        <authorList>
            <person name="Sebastian Y."/>
            <person name="Madupu R."/>
            <person name="Durkin A.S."/>
            <person name="Torralba M."/>
            <person name="Methe B."/>
            <person name="Sutton G.G."/>
            <person name="Strausberg R.L."/>
            <person name="Nelson K.E."/>
        </authorList>
    </citation>
    <scope>NUCLEOTIDE SEQUENCE [LARGE SCALE GENOMIC DNA]</scope>
    <source>
        <strain evidence="16 17">60-3</strain>
    </source>
</reference>
<name>C2MAL4_9PORP</name>
<dbReference type="GO" id="GO:0051539">
    <property type="term" value="F:4 iron, 4 sulfur cluster binding"/>
    <property type="evidence" value="ECO:0007669"/>
    <property type="project" value="UniProtKB-KW"/>
</dbReference>
<dbReference type="InterPro" id="IPR058240">
    <property type="entry name" value="rSAM_sf"/>
</dbReference>
<evidence type="ECO:0000256" key="2">
    <source>
        <dbReference type="ARBA" id="ARBA00010765"/>
    </source>
</evidence>
<keyword evidence="7 13" id="KW-0001">2Fe-2S</keyword>
<dbReference type="HAMAP" id="MF_01694">
    <property type="entry name" value="BioB"/>
    <property type="match status" value="1"/>
</dbReference>
<dbReference type="UniPathway" id="UPA00078">
    <property type="reaction ID" value="UER00162"/>
</dbReference>
<dbReference type="SFLD" id="SFLDG01060">
    <property type="entry name" value="BATS_domain_containing"/>
    <property type="match status" value="1"/>
</dbReference>
<keyword evidence="10 13" id="KW-0408">Iron</keyword>
<dbReference type="SUPFAM" id="SSF102114">
    <property type="entry name" value="Radical SAM enzymes"/>
    <property type="match status" value="1"/>
</dbReference>
<comment type="similarity">
    <text evidence="2 13">Belongs to the radical SAM superfamily. Biotin synthase family.</text>
</comment>
<dbReference type="InterPro" id="IPR002684">
    <property type="entry name" value="Biotin_synth/BioAB"/>
</dbReference>
<comment type="cofactor">
    <cofactor evidence="13">
        <name>[2Fe-2S] cluster</name>
        <dbReference type="ChEBI" id="CHEBI:190135"/>
    </cofactor>
    <text evidence="13">Binds 1 [2Fe-2S] cluster. The cluster is coordinated with 3 cysteines and 1 arginine.</text>
</comment>
<dbReference type="Gene3D" id="3.20.20.70">
    <property type="entry name" value="Aldolase class I"/>
    <property type="match status" value="1"/>
</dbReference>
<dbReference type="SFLD" id="SFLDS00029">
    <property type="entry name" value="Radical_SAM"/>
    <property type="match status" value="1"/>
</dbReference>
<dbReference type="Pfam" id="PF06968">
    <property type="entry name" value="BATS"/>
    <property type="match status" value="1"/>
</dbReference>
<protein>
    <recommendedName>
        <fullName evidence="3 13">Biotin synthase</fullName>
        <ecNumber evidence="3 13">2.8.1.6</ecNumber>
    </recommendedName>
</protein>
<comment type="cofactor">
    <cofactor evidence="14">
        <name>[2Fe-2S] cluster</name>
        <dbReference type="ChEBI" id="CHEBI:190135"/>
    </cofactor>
    <text evidence="14">Binds 1 [2Fe-2S] cluster. The cluster is coordinated with 3 cysteines and 1 arginine.</text>
</comment>
<dbReference type="SMART" id="SM00729">
    <property type="entry name" value="Elp3"/>
    <property type="match status" value="1"/>
</dbReference>
<evidence type="ECO:0000256" key="8">
    <source>
        <dbReference type="ARBA" id="ARBA00022723"/>
    </source>
</evidence>
<keyword evidence="17" id="KW-1185">Reference proteome</keyword>
<comment type="caution">
    <text evidence="13">Lacks conserved residue(s) required for the propagation of feature annotation.</text>
</comment>
<comment type="pathway">
    <text evidence="1 13">Cofactor biosynthesis; biotin biosynthesis; biotin from 7,8-diaminononanoate: step 2/2.</text>
</comment>
<gene>
    <name evidence="13 16" type="primary">bioB</name>
    <name evidence="16" type="ORF">PORUE0001_1147</name>
</gene>
<comment type="subunit">
    <text evidence="13">Homodimer.</text>
</comment>
<dbReference type="CDD" id="cd01335">
    <property type="entry name" value="Radical_SAM"/>
    <property type="match status" value="1"/>
</dbReference>
<evidence type="ECO:0000256" key="1">
    <source>
        <dbReference type="ARBA" id="ARBA00004942"/>
    </source>
</evidence>
<evidence type="ECO:0000256" key="9">
    <source>
        <dbReference type="ARBA" id="ARBA00022756"/>
    </source>
</evidence>
<dbReference type="PANTHER" id="PTHR22976:SF2">
    <property type="entry name" value="BIOTIN SYNTHASE, MITOCHONDRIAL"/>
    <property type="match status" value="1"/>
</dbReference>
<dbReference type="InterPro" id="IPR007197">
    <property type="entry name" value="rSAM"/>
</dbReference>
<dbReference type="PIRSF" id="PIRSF001619">
    <property type="entry name" value="Biotin_synth"/>
    <property type="match status" value="1"/>
</dbReference>
<feature type="binding site" evidence="13 14">
    <location>
        <position position="74"/>
    </location>
    <ligand>
        <name>[4Fe-4S] cluster</name>
        <dbReference type="ChEBI" id="CHEBI:49883"/>
        <note>4Fe-4S-S-AdoMet</note>
    </ligand>
</feature>
<dbReference type="eggNOG" id="COG0502">
    <property type="taxonomic scope" value="Bacteria"/>
</dbReference>
<keyword evidence="8 13" id="KW-0479">Metal-binding</keyword>
<dbReference type="EC" id="2.8.1.6" evidence="3 13"/>
<comment type="function">
    <text evidence="13">Catalyzes the conversion of dethiobiotin (DTB) to biotin by the insertion of a sulfur atom into dethiobiotin via a radical-based mechanism.</text>
</comment>
<keyword evidence="6 13" id="KW-0949">S-adenosyl-L-methionine</keyword>
<dbReference type="SFLD" id="SFLDG01278">
    <property type="entry name" value="biotin_synthase_like"/>
    <property type="match status" value="1"/>
</dbReference>
<feature type="binding site" evidence="13 14">
    <location>
        <position position="273"/>
    </location>
    <ligand>
        <name>[2Fe-2S] cluster</name>
        <dbReference type="ChEBI" id="CHEBI:190135"/>
    </ligand>
</feature>
<evidence type="ECO:0000256" key="14">
    <source>
        <dbReference type="PIRSR" id="PIRSR001619-1"/>
    </source>
</evidence>
<feature type="binding site" evidence="13 14">
    <location>
        <position position="67"/>
    </location>
    <ligand>
        <name>[4Fe-4S] cluster</name>
        <dbReference type="ChEBI" id="CHEBI:49883"/>
        <note>4Fe-4S-S-AdoMet</note>
    </ligand>
</feature>
<dbReference type="GO" id="GO:0004076">
    <property type="term" value="F:biotin synthase activity"/>
    <property type="evidence" value="ECO:0007669"/>
    <property type="project" value="UniProtKB-UniRule"/>
</dbReference>
<dbReference type="InterPro" id="IPR006638">
    <property type="entry name" value="Elp3/MiaA/NifB-like_rSAM"/>
</dbReference>
<keyword evidence="9 13" id="KW-0093">Biotin biosynthesis</keyword>
<dbReference type="PANTHER" id="PTHR22976">
    <property type="entry name" value="BIOTIN SYNTHASE"/>
    <property type="match status" value="1"/>
</dbReference>
<sequence>MLMRPLSDIVTSLCSSEPVEVTQEEALDLAQQADSEALYEAAHRVTRHCMGDAFDTCSIINVKSGHCSEDCHWCAQSAHYHTQAEAYPLLDVEPCVAESRANRQAGIGRIALVASGRGQSDREIERIAQHYEAMRQASDIKLCASMGLLTKEQLRRLHEAGVTTYHCNMESAPSHFPKLCTTHTQVEKEQTIRWAREVGLQVCSGGIIGMGETMAQRIEFACYLRSLAIRSIPINILQPIAGTPLAKEPRLTDEEYLRTVALFRLINPTAFLRFSGGRLRLSPEVMRQAMYIGINSAITGDMLTTSGMQAREDMQLIAEMGYRNTNEKDWRTEETA</sequence>
<evidence type="ECO:0000256" key="13">
    <source>
        <dbReference type="HAMAP-Rule" id="MF_01694"/>
    </source>
</evidence>
<dbReference type="GO" id="GO:0005506">
    <property type="term" value="F:iron ion binding"/>
    <property type="evidence" value="ECO:0007669"/>
    <property type="project" value="UniProtKB-UniRule"/>
</dbReference>
<comment type="catalytic activity">
    <reaction evidence="12 13">
        <text>(4R,5S)-dethiobiotin + (sulfur carrier)-SH + 2 reduced [2Fe-2S]-[ferredoxin] + 2 S-adenosyl-L-methionine = (sulfur carrier)-H + biotin + 2 5'-deoxyadenosine + 2 L-methionine + 2 oxidized [2Fe-2S]-[ferredoxin]</text>
        <dbReference type="Rhea" id="RHEA:22060"/>
        <dbReference type="Rhea" id="RHEA-COMP:10000"/>
        <dbReference type="Rhea" id="RHEA-COMP:10001"/>
        <dbReference type="Rhea" id="RHEA-COMP:14737"/>
        <dbReference type="Rhea" id="RHEA-COMP:14739"/>
        <dbReference type="ChEBI" id="CHEBI:17319"/>
        <dbReference type="ChEBI" id="CHEBI:29917"/>
        <dbReference type="ChEBI" id="CHEBI:33737"/>
        <dbReference type="ChEBI" id="CHEBI:33738"/>
        <dbReference type="ChEBI" id="CHEBI:57586"/>
        <dbReference type="ChEBI" id="CHEBI:57844"/>
        <dbReference type="ChEBI" id="CHEBI:59789"/>
        <dbReference type="ChEBI" id="CHEBI:64428"/>
        <dbReference type="ChEBI" id="CHEBI:149473"/>
        <dbReference type="EC" id="2.8.1.6"/>
    </reaction>
</comment>
<dbReference type="InterPro" id="IPR024177">
    <property type="entry name" value="Biotin_synthase"/>
</dbReference>
<proteinExistence type="inferred from homology"/>
<dbReference type="AlphaFoldDB" id="C2MAL4"/>
<evidence type="ECO:0000256" key="6">
    <source>
        <dbReference type="ARBA" id="ARBA00022691"/>
    </source>
</evidence>
<dbReference type="STRING" id="596327.PORUE0001_1147"/>
<dbReference type="GO" id="GO:0009102">
    <property type="term" value="P:biotin biosynthetic process"/>
    <property type="evidence" value="ECO:0007669"/>
    <property type="project" value="UniProtKB-UniRule"/>
</dbReference>
<accession>C2MAL4</accession>
<dbReference type="InterPro" id="IPR010722">
    <property type="entry name" value="BATS_dom"/>
</dbReference>
<feature type="domain" description="Radical SAM core" evidence="15">
    <location>
        <begin position="49"/>
        <end position="278"/>
    </location>
</feature>
<keyword evidence="4 13" id="KW-0004">4Fe-4S</keyword>
<evidence type="ECO:0000256" key="3">
    <source>
        <dbReference type="ARBA" id="ARBA00012236"/>
    </source>
</evidence>
<evidence type="ECO:0000256" key="7">
    <source>
        <dbReference type="ARBA" id="ARBA00022714"/>
    </source>
</evidence>
<keyword evidence="11 13" id="KW-0411">Iron-sulfur</keyword>
<evidence type="ECO:0000313" key="17">
    <source>
        <dbReference type="Proteomes" id="UP000003303"/>
    </source>
</evidence>
<feature type="binding site" evidence="13 14">
    <location>
        <position position="143"/>
    </location>
    <ligand>
        <name>[2Fe-2S] cluster</name>
        <dbReference type="ChEBI" id="CHEBI:190135"/>
    </ligand>
</feature>
<evidence type="ECO:0000313" key="16">
    <source>
        <dbReference type="EMBL" id="EEK17211.1"/>
    </source>
</evidence>
<evidence type="ECO:0000256" key="5">
    <source>
        <dbReference type="ARBA" id="ARBA00022679"/>
    </source>
</evidence>
<evidence type="ECO:0000256" key="10">
    <source>
        <dbReference type="ARBA" id="ARBA00023004"/>
    </source>
</evidence>
<dbReference type="GO" id="GO:0051537">
    <property type="term" value="F:2 iron, 2 sulfur cluster binding"/>
    <property type="evidence" value="ECO:0007669"/>
    <property type="project" value="UniProtKB-KW"/>
</dbReference>
<dbReference type="NCBIfam" id="TIGR00433">
    <property type="entry name" value="bioB"/>
    <property type="match status" value="1"/>
</dbReference>
<comment type="caution">
    <text evidence="16">The sequence shown here is derived from an EMBL/GenBank/DDBJ whole genome shotgun (WGS) entry which is preliminary data.</text>
</comment>
<dbReference type="InterPro" id="IPR013785">
    <property type="entry name" value="Aldolase_TIM"/>
</dbReference>
<comment type="cofactor">
    <cofactor evidence="13 14">
        <name>[4Fe-4S] cluster</name>
        <dbReference type="ChEBI" id="CHEBI:49883"/>
    </cofactor>
    <text evidence="13 14">Binds 1 [4Fe-4S] cluster. The cluster is coordinated with 3 cysteines and an exchangeable S-adenosyl-L-methionine.</text>
</comment>
<evidence type="ECO:0000256" key="4">
    <source>
        <dbReference type="ARBA" id="ARBA00022485"/>
    </source>
</evidence>
<dbReference type="SMART" id="SM00876">
    <property type="entry name" value="BATS"/>
    <property type="match status" value="1"/>
</dbReference>
<dbReference type="Proteomes" id="UP000003303">
    <property type="component" value="Unassembled WGS sequence"/>
</dbReference>
<feature type="binding site" evidence="13 14">
    <location>
        <position position="71"/>
    </location>
    <ligand>
        <name>[4Fe-4S] cluster</name>
        <dbReference type="ChEBI" id="CHEBI:49883"/>
        <note>4Fe-4S-S-AdoMet</note>
    </ligand>
</feature>
<keyword evidence="5 13" id="KW-0808">Transferase</keyword>
<dbReference type="PROSITE" id="PS51918">
    <property type="entry name" value="RADICAL_SAM"/>
    <property type="match status" value="1"/>
</dbReference>
<evidence type="ECO:0000256" key="12">
    <source>
        <dbReference type="ARBA" id="ARBA00051157"/>
    </source>
</evidence>
<evidence type="ECO:0000256" key="11">
    <source>
        <dbReference type="ARBA" id="ARBA00023014"/>
    </source>
</evidence>
<feature type="binding site" evidence="13 14">
    <location>
        <position position="203"/>
    </location>
    <ligand>
        <name>[2Fe-2S] cluster</name>
        <dbReference type="ChEBI" id="CHEBI:190135"/>
    </ligand>
</feature>
<dbReference type="Pfam" id="PF04055">
    <property type="entry name" value="Radical_SAM"/>
    <property type="match status" value="1"/>
</dbReference>
<dbReference type="EMBL" id="ACLR01000111">
    <property type="protein sequence ID" value="EEK17211.1"/>
    <property type="molecule type" value="Genomic_DNA"/>
</dbReference>
<evidence type="ECO:0000259" key="15">
    <source>
        <dbReference type="PROSITE" id="PS51918"/>
    </source>
</evidence>
<organism evidence="16 17">
    <name type="scientific">Porphyromonas uenonis 60-3</name>
    <dbReference type="NCBI Taxonomy" id="596327"/>
    <lineage>
        <taxon>Bacteria</taxon>
        <taxon>Pseudomonadati</taxon>
        <taxon>Bacteroidota</taxon>
        <taxon>Bacteroidia</taxon>
        <taxon>Bacteroidales</taxon>
        <taxon>Porphyromonadaceae</taxon>
        <taxon>Porphyromonas</taxon>
    </lineage>
</organism>